<evidence type="ECO:0000313" key="1">
    <source>
        <dbReference type="EMBL" id="AQA12795.1"/>
    </source>
</evidence>
<keyword evidence="2" id="KW-1185">Reference proteome</keyword>
<dbReference type="Proteomes" id="UP000187851">
    <property type="component" value="Chromosome"/>
</dbReference>
<accession>A0ABN4WA61</accession>
<proteinExistence type="predicted"/>
<protein>
    <submittedName>
        <fullName evidence="1">Uncharacterized protein</fullName>
    </submittedName>
</protein>
<evidence type="ECO:0000313" key="2">
    <source>
        <dbReference type="Proteomes" id="UP000187851"/>
    </source>
</evidence>
<sequence>MRRCLLWGEGGPLEGRCWAFIFDKEYAAVAKVIDLLLEEQAYAAGIDLHVGHRAKELARTLALHGRRALGDEGFDRLMSAFVAFASRRGRGNDQAREEFFACVEDAWASSTRRNVTDILMTLRSTRPEAMTLHDSAGSYPLLELLVSSVAQAAHWWGKQLGRVSMLTDEQTALTDDGLADIAEVVRKGWGATPSTRQCPVDLRALVRGTSADDSSIQLADLLAGAVRIAAEHRAGIVPSEAGLELWPTVVPLLDGSSADPGFR</sequence>
<gene>
    <name evidence="1" type="ORF">BV401_22495</name>
</gene>
<dbReference type="RefSeq" id="WP_079258223.1">
    <property type="nucleotide sequence ID" value="NZ_CP019458.1"/>
</dbReference>
<reference evidence="1 2" key="1">
    <citation type="journal article" date="2017" name="J. Biotechnol.">
        <title>The complete genome sequence of Streptomyces autolyticus CGMCC 0516, the producer of geldanamycin, autolytimycin, reblastatin and elaiophylin.</title>
        <authorList>
            <person name="Yin M."/>
            <person name="Jiang M."/>
            <person name="Ren Z."/>
            <person name="Dong Y."/>
            <person name="Lu T."/>
        </authorList>
    </citation>
    <scope>NUCLEOTIDE SEQUENCE [LARGE SCALE GENOMIC DNA]</scope>
    <source>
        <strain evidence="1 2">CGMCC0516</strain>
    </source>
</reference>
<organism evidence="1 2">
    <name type="scientific">Streptomyces autolyticus</name>
    <dbReference type="NCBI Taxonomy" id="75293"/>
    <lineage>
        <taxon>Bacteria</taxon>
        <taxon>Bacillati</taxon>
        <taxon>Actinomycetota</taxon>
        <taxon>Actinomycetes</taxon>
        <taxon>Kitasatosporales</taxon>
        <taxon>Streptomycetaceae</taxon>
        <taxon>Streptomyces</taxon>
    </lineage>
</organism>
<dbReference type="EMBL" id="CP019458">
    <property type="protein sequence ID" value="AQA12795.1"/>
    <property type="molecule type" value="Genomic_DNA"/>
</dbReference>
<name>A0ABN4WA61_9ACTN</name>